<accession>A0A8T1YP39</accession>
<keyword evidence="3" id="KW-1185">Reference proteome</keyword>
<feature type="region of interest" description="Disordered" evidence="1">
    <location>
        <begin position="769"/>
        <end position="872"/>
    </location>
</feature>
<sequence>MPNCITRSSKEKNLVNLSILDLGKLERTNRKAQKSSTMVRGEIRADEEGILRDDDEQAYNEAGQGLDDQGIIIPEELIVDDLNIHNPAVPPNAVAAHVDGVARHHQGVARHQPPTDVQIRVGQQGQQQPPITAARQLTLGDYNRPDLFYAKRLAIVPPPFQRNDFELKTAYFTLSIKITFLNNFYDDGKSEELHNKLSTFTQMALDATSNGNFNTMYPIYAVALIENLACSNSTKNADFERQKIAGAITGTQFAEVNAKLDSVHSLLTGKKAVHFAAEVETIEPEEESEEGVLTFQKTYLQTSSFQRTYGNTTYQNPTAPTPESKMETMLEQILEGHTKLTVEFNGKFDAIYSDLNGKIDTLNTHMKKLDVQVAQTATAVRRQDGVLPGMPDANPKRTCNAILVRDGDDVWEELDTEDELELAAAEPMSSATRWCRSTPVRFPWKTTFDEDSSIDTTPLASTQTLSVDRHHQGVDRHQPFIEPVSTFDGELSTATVSPTSISSTSVDRHSSSVDRHWVRTAPYALVFPPTKPVYTPPVPFPKKRRSKQEIQDARCKAIMEKILTSIPKVNPATSSPTLDRYVRRLVNNGVCAEEAALLTKDISLISRMPEKLPDPGSFVLDCSISTGRFRKSLRDLGSSINLMPHSVAVCLGMTSYRPTHITLLLGDRSKRIPKGILEDVPVKIGDCLIPADFVVLDYDVEPKDPLILGRAFLATAGAKINVKKGQISLDVCDVKLNFDMKGPRTPPILSDKSFSVESTRESAQELQCTTPSEPDNAQLAIQPSADGLVSTDTTCVDRHPRRPEIPPSAHIARETANNAKSSGAVPESYRAPRPRFPRLDQQRYCSSPPHPLPSSLNTSISSKKASQVNEPRDSRVLVYSFVDAEKGTQDAVISTTFLGHEHTSTAYTPPWLARRHASEKSSNTSPAPPHS</sequence>
<feature type="compositionally biased region" description="Polar residues" evidence="1">
    <location>
        <begin position="857"/>
        <end position="869"/>
    </location>
</feature>
<name>A0A8T1YP39_ARASU</name>
<comment type="caution">
    <text evidence="2">The sequence shown here is derived from an EMBL/GenBank/DDBJ whole genome shotgun (WGS) entry which is preliminary data.</text>
</comment>
<feature type="compositionally biased region" description="Polar residues" evidence="1">
    <location>
        <begin position="769"/>
        <end position="781"/>
    </location>
</feature>
<dbReference type="CDD" id="cd00303">
    <property type="entry name" value="retropepsin_like"/>
    <property type="match status" value="1"/>
</dbReference>
<evidence type="ECO:0000313" key="2">
    <source>
        <dbReference type="EMBL" id="KAG7548017.1"/>
    </source>
</evidence>
<dbReference type="AlphaFoldDB" id="A0A8T1YP39"/>
<reference evidence="2 3" key="1">
    <citation type="submission" date="2020-12" db="EMBL/GenBank/DDBJ databases">
        <title>Concerted genomic and epigenomic changes stabilize Arabidopsis allopolyploids.</title>
        <authorList>
            <person name="Chen Z."/>
        </authorList>
    </citation>
    <scope>NUCLEOTIDE SEQUENCE [LARGE SCALE GENOMIC DNA]</scope>
    <source>
        <strain evidence="2">As9502</strain>
        <tissue evidence="2">Leaf</tissue>
    </source>
</reference>
<proteinExistence type="predicted"/>
<evidence type="ECO:0000313" key="3">
    <source>
        <dbReference type="Proteomes" id="UP000694251"/>
    </source>
</evidence>
<organism evidence="2 3">
    <name type="scientific">Arabidopsis suecica</name>
    <name type="common">Swedish thale-cress</name>
    <name type="synonym">Cardaminopsis suecica</name>
    <dbReference type="NCBI Taxonomy" id="45249"/>
    <lineage>
        <taxon>Eukaryota</taxon>
        <taxon>Viridiplantae</taxon>
        <taxon>Streptophyta</taxon>
        <taxon>Embryophyta</taxon>
        <taxon>Tracheophyta</taxon>
        <taxon>Spermatophyta</taxon>
        <taxon>Magnoliopsida</taxon>
        <taxon>eudicotyledons</taxon>
        <taxon>Gunneridae</taxon>
        <taxon>Pentapetalae</taxon>
        <taxon>rosids</taxon>
        <taxon>malvids</taxon>
        <taxon>Brassicales</taxon>
        <taxon>Brassicaceae</taxon>
        <taxon>Camelineae</taxon>
        <taxon>Arabidopsis</taxon>
    </lineage>
</organism>
<feature type="region of interest" description="Disordered" evidence="1">
    <location>
        <begin position="906"/>
        <end position="931"/>
    </location>
</feature>
<evidence type="ECO:0000256" key="1">
    <source>
        <dbReference type="SAM" id="MobiDB-lite"/>
    </source>
</evidence>
<dbReference type="EMBL" id="JAEFBJ010000012">
    <property type="protein sequence ID" value="KAG7548017.1"/>
    <property type="molecule type" value="Genomic_DNA"/>
</dbReference>
<dbReference type="Proteomes" id="UP000694251">
    <property type="component" value="Chromosome 12"/>
</dbReference>
<protein>
    <submittedName>
        <fullName evidence="2">Uncharacterized protein</fullName>
    </submittedName>
</protein>
<dbReference type="PANTHER" id="PTHR33067">
    <property type="entry name" value="RNA-DIRECTED DNA POLYMERASE-RELATED"/>
    <property type="match status" value="1"/>
</dbReference>
<feature type="compositionally biased region" description="Basic and acidic residues" evidence="1">
    <location>
        <begin position="795"/>
        <end position="804"/>
    </location>
</feature>
<gene>
    <name evidence="2" type="ORF">ISN44_As12g032250</name>
</gene>
<dbReference type="OrthoDB" id="1105819at2759"/>
<dbReference type="PANTHER" id="PTHR33067:SF31">
    <property type="entry name" value="RNA-DIRECTED DNA POLYMERASE"/>
    <property type="match status" value="1"/>
</dbReference>